<evidence type="ECO:0000313" key="1">
    <source>
        <dbReference type="EMBL" id="GMH97221.1"/>
    </source>
</evidence>
<gene>
    <name evidence="1" type="ORF">TrST_g6765</name>
</gene>
<protein>
    <submittedName>
        <fullName evidence="1">Uncharacterized protein</fullName>
    </submittedName>
</protein>
<accession>A0A9W7BVM0</accession>
<reference evidence="2" key="1">
    <citation type="journal article" date="2023" name="Commun. Biol.">
        <title>Genome analysis of Parmales, the sister group of diatoms, reveals the evolutionary specialization of diatoms from phago-mixotrophs to photoautotrophs.</title>
        <authorList>
            <person name="Ban H."/>
            <person name="Sato S."/>
            <person name="Yoshikawa S."/>
            <person name="Yamada K."/>
            <person name="Nakamura Y."/>
            <person name="Ichinomiya M."/>
            <person name="Sato N."/>
            <person name="Blanc-Mathieu R."/>
            <person name="Endo H."/>
            <person name="Kuwata A."/>
            <person name="Ogata H."/>
        </authorList>
    </citation>
    <scope>NUCLEOTIDE SEQUENCE [LARGE SCALE GENOMIC DNA]</scope>
    <source>
        <strain evidence="2">NIES 3701</strain>
    </source>
</reference>
<keyword evidence="2" id="KW-1185">Reference proteome</keyword>
<dbReference type="AlphaFoldDB" id="A0A9W7BVM0"/>
<sequence>MVFSHGNIRDNFDSSYSVTAPAPFVGEYTITVELSSTACDGVREEGCLRDNSKLGFQNNGAGWKRFDDLDRVNEFIDLEALYPFRGERMPPVKVKVTSGQVRNDGQVEDTDALGYFLIAGGESAPLSERDSKWVASARFRKARLQRKTAPKLRILTHFGDSRSNQLSECWLSTTTRMNHKSFRIVNGLIPLCENFVEENSESVELPQYNHNGDKYPSFKYNGKVVLDAYHEVYRNNGLADGTTNLNETL</sequence>
<evidence type="ECO:0000313" key="2">
    <source>
        <dbReference type="Proteomes" id="UP001165085"/>
    </source>
</evidence>
<name>A0A9W7BVM0_9STRA</name>
<proteinExistence type="predicted"/>
<organism evidence="1 2">
    <name type="scientific">Triparma strigata</name>
    <dbReference type="NCBI Taxonomy" id="1606541"/>
    <lineage>
        <taxon>Eukaryota</taxon>
        <taxon>Sar</taxon>
        <taxon>Stramenopiles</taxon>
        <taxon>Ochrophyta</taxon>
        <taxon>Bolidophyceae</taxon>
        <taxon>Parmales</taxon>
        <taxon>Triparmaceae</taxon>
        <taxon>Triparma</taxon>
    </lineage>
</organism>
<dbReference type="EMBL" id="BRXY01000484">
    <property type="protein sequence ID" value="GMH97221.1"/>
    <property type="molecule type" value="Genomic_DNA"/>
</dbReference>
<feature type="non-terminal residue" evidence="1">
    <location>
        <position position="1"/>
    </location>
</feature>
<comment type="caution">
    <text evidence="1">The sequence shown here is derived from an EMBL/GenBank/DDBJ whole genome shotgun (WGS) entry which is preliminary data.</text>
</comment>
<dbReference type="Proteomes" id="UP001165085">
    <property type="component" value="Unassembled WGS sequence"/>
</dbReference>